<gene>
    <name evidence="1" type="ORF">HNW77_03735</name>
</gene>
<sequence length="368" mass="40471">MNFHQHVILKYSPEEGTRHGRYPAPPDRETLARSLQATGLPAAIVAHLAAQARPAVLMPTTAGDEDTIPAGASKLGGRPDLPQGMAWPLRPPYPDADRRAQYYNHKADDLLANPPSWAGAEGAERFSREYRAKAQAVATDFPLAFFGQFNLAELAQAPGFDPIFPTEGRLLVFYDYWIEPEEFTHEAAVGWRVIWDPSPVAELVRAPVPQALLAISNDEWSCVFPPAPVTTPRSVITPMPYNDKGWDAFPLDYNAEFAAYDGWFCAFGTPDEAGRDNHQFGGFPQPLQNGLQARSQLAANGLNCGGDVWSTAQAKALLKSAPAWRLVVQIGADPHARLADVGAYYVMMHEADIAARRFDRARVVYQCD</sequence>
<accession>A0ABX2ACG1</accession>
<dbReference type="Pfam" id="PF09234">
    <property type="entry name" value="DUF1963"/>
    <property type="match status" value="1"/>
</dbReference>
<dbReference type="RefSeq" id="WP_172155526.1">
    <property type="nucleotide sequence ID" value="NZ_JABJWC010000006.1"/>
</dbReference>
<dbReference type="PANTHER" id="PTHR36436:SF6">
    <property type="entry name" value="SLL5081 PROTEIN"/>
    <property type="match status" value="1"/>
</dbReference>
<dbReference type="EMBL" id="JABJWC010000006">
    <property type="protein sequence ID" value="NPC65529.1"/>
    <property type="molecule type" value="Genomic_DNA"/>
</dbReference>
<dbReference type="Proteomes" id="UP000623090">
    <property type="component" value="Unassembled WGS sequence"/>
</dbReference>
<dbReference type="Gene3D" id="2.30.320.10">
    <property type="entry name" value="YwqG-like"/>
    <property type="match status" value="1"/>
</dbReference>
<evidence type="ECO:0000313" key="1">
    <source>
        <dbReference type="EMBL" id="NPC65529.1"/>
    </source>
</evidence>
<dbReference type="InterPro" id="IPR035948">
    <property type="entry name" value="YwqG-like_sf"/>
</dbReference>
<name>A0ABX2ACG1_9PROT</name>
<dbReference type="InterPro" id="IPR015315">
    <property type="entry name" value="DUF1963"/>
</dbReference>
<evidence type="ECO:0000313" key="2">
    <source>
        <dbReference type="Proteomes" id="UP000623090"/>
    </source>
</evidence>
<dbReference type="PANTHER" id="PTHR36436">
    <property type="entry name" value="SLL5081 PROTEIN"/>
    <property type="match status" value="1"/>
</dbReference>
<reference evidence="1 2" key="1">
    <citation type="journal article" date="2020" name="Microorganisms">
        <title>Description of Komagataeibacter melaceti sp. nov. and Komagataeibacter melomenusus sp. nov. Isolated from Apple Cider Vinegar.</title>
        <authorList>
            <person name="Maric L."/>
            <person name="Cleenwerck I."/>
            <person name="Accetto T."/>
            <person name="Vandamme P."/>
            <person name="Trcek J."/>
        </authorList>
    </citation>
    <scope>NUCLEOTIDE SEQUENCE [LARGE SCALE GENOMIC DNA]</scope>
    <source>
        <strain evidence="1 2">AV436</strain>
    </source>
</reference>
<keyword evidence="2" id="KW-1185">Reference proteome</keyword>
<dbReference type="SUPFAM" id="SSF103032">
    <property type="entry name" value="Hypothetical protein YwqG"/>
    <property type="match status" value="1"/>
</dbReference>
<comment type="caution">
    <text evidence="1">The sequence shown here is derived from an EMBL/GenBank/DDBJ whole genome shotgun (WGS) entry which is preliminary data.</text>
</comment>
<organism evidence="1 2">
    <name type="scientific">Komagataeibacter melomenusus</name>
    <dbReference type="NCBI Taxonomy" id="2766578"/>
    <lineage>
        <taxon>Bacteria</taxon>
        <taxon>Pseudomonadati</taxon>
        <taxon>Pseudomonadota</taxon>
        <taxon>Alphaproteobacteria</taxon>
        <taxon>Acetobacterales</taxon>
        <taxon>Acetobacteraceae</taxon>
        <taxon>Komagataeibacter</taxon>
    </lineage>
</organism>
<proteinExistence type="predicted"/>
<protein>
    <submittedName>
        <fullName evidence="1">DUF1963 domain-containing protein</fullName>
    </submittedName>
</protein>